<feature type="binding site" evidence="8">
    <location>
        <begin position="110"/>
        <end position="113"/>
    </location>
    <ligand>
        <name>NAD(+)</name>
        <dbReference type="ChEBI" id="CHEBI:57540"/>
    </ligand>
</feature>
<feature type="binding site" evidence="9 10">
    <location>
        <position position="141"/>
    </location>
    <ligand>
        <name>Zn(2+)</name>
        <dbReference type="ChEBI" id="CHEBI:29105"/>
    </ligand>
</feature>
<name>A3LV83_PICST</name>
<evidence type="ECO:0000313" key="15">
    <source>
        <dbReference type="Proteomes" id="UP000002258"/>
    </source>
</evidence>
<feature type="binding site" evidence="8">
    <location>
        <begin position="231"/>
        <end position="233"/>
    </location>
    <ligand>
        <name>NAD(+)</name>
        <dbReference type="ChEBI" id="CHEBI:57540"/>
    </ligand>
</feature>
<comment type="catalytic activity">
    <reaction evidence="6">
        <text>N(6)-acetyl-L-lysyl-[protein] + NAD(+) + H2O = 2''-O-acetyl-ADP-D-ribose + nicotinamide + L-lysyl-[protein]</text>
        <dbReference type="Rhea" id="RHEA:43636"/>
        <dbReference type="Rhea" id="RHEA-COMP:9752"/>
        <dbReference type="Rhea" id="RHEA-COMP:10731"/>
        <dbReference type="ChEBI" id="CHEBI:15377"/>
        <dbReference type="ChEBI" id="CHEBI:17154"/>
        <dbReference type="ChEBI" id="CHEBI:29969"/>
        <dbReference type="ChEBI" id="CHEBI:57540"/>
        <dbReference type="ChEBI" id="CHEBI:61930"/>
        <dbReference type="ChEBI" id="CHEBI:83767"/>
        <dbReference type="EC" id="2.3.1.286"/>
    </reaction>
</comment>
<feature type="coiled-coil region" evidence="11">
    <location>
        <begin position="274"/>
        <end position="305"/>
    </location>
</feature>
<evidence type="ECO:0000256" key="3">
    <source>
        <dbReference type="ARBA" id="ARBA00022723"/>
    </source>
</evidence>
<evidence type="ECO:0000256" key="11">
    <source>
        <dbReference type="SAM" id="Coils"/>
    </source>
</evidence>
<dbReference type="InParanoid" id="A3LV83"/>
<dbReference type="InterPro" id="IPR026590">
    <property type="entry name" value="Ssirtuin_cat_dom"/>
</dbReference>
<dbReference type="GO" id="GO:0016757">
    <property type="term" value="F:glycosyltransferase activity"/>
    <property type="evidence" value="ECO:0007669"/>
    <property type="project" value="UniProtKB-KW"/>
</dbReference>
<feature type="domain" description="Deacetylase sirtuin-type" evidence="13">
    <location>
        <begin position="2"/>
        <end position="267"/>
    </location>
</feature>
<dbReference type="EMBL" id="CP000499">
    <property type="protein sequence ID" value="ABN66729.1"/>
    <property type="molecule type" value="Genomic_DNA"/>
</dbReference>
<dbReference type="InterPro" id="IPR050134">
    <property type="entry name" value="NAD-dep_sirtuin_deacylases"/>
</dbReference>
<dbReference type="AlphaFoldDB" id="A3LV83"/>
<keyword evidence="11" id="KW-0175">Coiled coil</keyword>
<dbReference type="GO" id="GO:0031508">
    <property type="term" value="P:pericentric heterochromatin formation"/>
    <property type="evidence" value="ECO:0007669"/>
    <property type="project" value="EnsemblFungi"/>
</dbReference>
<feature type="binding site" evidence="9 10">
    <location>
        <position position="169"/>
    </location>
    <ligand>
        <name>Zn(2+)</name>
        <dbReference type="ChEBI" id="CHEBI:29105"/>
    </ligand>
</feature>
<evidence type="ECO:0000256" key="10">
    <source>
        <dbReference type="PROSITE-ProRule" id="PRU00236"/>
    </source>
</evidence>
<keyword evidence="3 6" id="KW-0479">Metal-binding</keyword>
<protein>
    <recommendedName>
        <fullName evidence="6">NAD-dependent protein deacetylase</fullName>
        <ecNumber evidence="6">2.3.1.286</ecNumber>
    </recommendedName>
</protein>
<dbReference type="GO" id="GO:0005634">
    <property type="term" value="C:nucleus"/>
    <property type="evidence" value="ECO:0007669"/>
    <property type="project" value="EnsemblFungi"/>
</dbReference>
<feature type="binding site" evidence="9 10">
    <location>
        <position position="138"/>
    </location>
    <ligand>
        <name>Zn(2+)</name>
        <dbReference type="ChEBI" id="CHEBI:29105"/>
    </ligand>
</feature>
<evidence type="ECO:0000256" key="5">
    <source>
        <dbReference type="ARBA" id="ARBA00023027"/>
    </source>
</evidence>
<dbReference type="GO" id="GO:0045950">
    <property type="term" value="P:negative regulation of mitotic recombination"/>
    <property type="evidence" value="ECO:0007669"/>
    <property type="project" value="EnsemblFungi"/>
</dbReference>
<feature type="region of interest" description="Disordered" evidence="12">
    <location>
        <begin position="306"/>
        <end position="326"/>
    </location>
</feature>
<evidence type="ECO:0000256" key="7">
    <source>
        <dbReference type="PIRSR" id="PIRSR037938-1"/>
    </source>
</evidence>
<dbReference type="GO" id="GO:0000183">
    <property type="term" value="P:rDNA heterochromatin formation"/>
    <property type="evidence" value="ECO:0007669"/>
    <property type="project" value="EnsemblFungi"/>
</dbReference>
<dbReference type="EC" id="2.3.1.286" evidence="6"/>
<evidence type="ECO:0000256" key="9">
    <source>
        <dbReference type="PIRSR" id="PIRSR037938-3"/>
    </source>
</evidence>
<dbReference type="GO" id="GO:0005737">
    <property type="term" value="C:cytoplasm"/>
    <property type="evidence" value="ECO:0007669"/>
    <property type="project" value="EnsemblFungi"/>
</dbReference>
<dbReference type="InterPro" id="IPR017328">
    <property type="entry name" value="Sirtuin_class_I"/>
</dbReference>
<keyword evidence="4 6" id="KW-0862">Zinc</keyword>
<evidence type="ECO:0000256" key="1">
    <source>
        <dbReference type="ARBA" id="ARBA00006924"/>
    </source>
</evidence>
<dbReference type="InterPro" id="IPR026591">
    <property type="entry name" value="Sirtuin_cat_small_dom_sf"/>
</dbReference>
<gene>
    <name evidence="14" type="primary">HST2</name>
    <name evidence="14" type="ORF">PICST_32025</name>
</gene>
<dbReference type="InterPro" id="IPR003000">
    <property type="entry name" value="Sirtuin"/>
</dbReference>
<evidence type="ECO:0000256" key="6">
    <source>
        <dbReference type="PIRNR" id="PIRNR037938"/>
    </source>
</evidence>
<dbReference type="GeneID" id="4839128"/>
<sequence>MSADLEKKLRPLVDAIQSGKKITFFNGAGVSTSAGIPDFRSPKTGLYANLAKLDLPYAEAVFDIDYFRENPKAFYTLTQELYPGKFAPTKFHYFVKLVQDKKLLKRVYTQNIDTLERLAGVEDEYIVEAHGSFARNHCIDCSEEMSTETLIEHMNNKDKNEGIPTCSACKGYVKPDIVFFGEGLPSRFFDLWDEDSDEVEVALVAGTSLTVYPFASLPAEVGKKTLRVLVNKENVGDFKAGKRRSDLVLLHDCDYVAEKLCELLNWKDELDAYIEEATKKYSKNKETAAELAEEITEEIKEVIEKMSPAAETKEEELEDQISKLKI</sequence>
<reference evidence="14 15" key="1">
    <citation type="journal article" date="2007" name="Nat. Biotechnol.">
        <title>Genome sequence of the lignocellulose-bioconverting and xylose-fermenting yeast Pichia stipitis.</title>
        <authorList>
            <person name="Jeffries T.W."/>
            <person name="Grigoriev I.V."/>
            <person name="Grimwood J."/>
            <person name="Laplaza J.M."/>
            <person name="Aerts A."/>
            <person name="Salamov A."/>
            <person name="Schmutz J."/>
            <person name="Lindquist E."/>
            <person name="Dehal P."/>
            <person name="Shapiro H."/>
            <person name="Jin Y.S."/>
            <person name="Passoth V."/>
            <person name="Richardson P.M."/>
        </authorList>
    </citation>
    <scope>NUCLEOTIDE SEQUENCE [LARGE SCALE GENOMIC DNA]</scope>
    <source>
        <strain evidence="15">ATCC 58785 / CBS 6054 / NBRC 10063 / NRRL Y-11545</strain>
    </source>
</reference>
<dbReference type="OMA" id="ATHSCID"/>
<proteinExistence type="inferred from homology"/>
<evidence type="ECO:0000256" key="8">
    <source>
        <dbReference type="PIRSR" id="PIRSR037938-2"/>
    </source>
</evidence>
<keyword evidence="15" id="KW-1185">Reference proteome</keyword>
<evidence type="ECO:0000256" key="4">
    <source>
        <dbReference type="ARBA" id="ARBA00022833"/>
    </source>
</evidence>
<dbReference type="SUPFAM" id="SSF52467">
    <property type="entry name" value="DHS-like NAD/FAD-binding domain"/>
    <property type="match status" value="1"/>
</dbReference>
<dbReference type="GO" id="GO:0070403">
    <property type="term" value="F:NAD+ binding"/>
    <property type="evidence" value="ECO:0007669"/>
    <property type="project" value="UniProtKB-UniRule"/>
</dbReference>
<dbReference type="FunCoup" id="A3LV83">
    <property type="interactions" value="472"/>
</dbReference>
<dbReference type="PROSITE" id="PS50305">
    <property type="entry name" value="SIRTUIN"/>
    <property type="match status" value="1"/>
</dbReference>
<dbReference type="GO" id="GO:0008270">
    <property type="term" value="F:zinc ion binding"/>
    <property type="evidence" value="ECO:0007669"/>
    <property type="project" value="UniProtKB-UniRule"/>
</dbReference>
<evidence type="ECO:0000256" key="12">
    <source>
        <dbReference type="SAM" id="MobiDB-lite"/>
    </source>
</evidence>
<feature type="binding site" evidence="8">
    <location>
        <begin position="28"/>
        <end position="32"/>
    </location>
    <ligand>
        <name>NAD(+)</name>
        <dbReference type="ChEBI" id="CHEBI:57540"/>
    </ligand>
</feature>
<dbReference type="Proteomes" id="UP000002258">
    <property type="component" value="Chromosome 5"/>
</dbReference>
<keyword evidence="14" id="KW-0328">Glycosyltransferase</keyword>
<dbReference type="GO" id="GO:0099115">
    <property type="term" value="C:chromosome, subtelomeric region"/>
    <property type="evidence" value="ECO:0007669"/>
    <property type="project" value="EnsemblFungi"/>
</dbReference>
<feature type="binding site" evidence="8">
    <location>
        <position position="253"/>
    </location>
    <ligand>
        <name>NAD(+)</name>
        <dbReference type="ChEBI" id="CHEBI:57540"/>
    </ligand>
</feature>
<dbReference type="Gene3D" id="3.30.1600.10">
    <property type="entry name" value="SIR2/SIRT2 'Small Domain"/>
    <property type="match status" value="1"/>
</dbReference>
<feature type="binding site" evidence="8">
    <location>
        <begin position="207"/>
        <end position="208"/>
    </location>
    <ligand>
        <name>NAD(+)</name>
        <dbReference type="ChEBI" id="CHEBI:57540"/>
    </ligand>
</feature>
<feature type="binding site" evidence="9 10">
    <location>
        <position position="166"/>
    </location>
    <ligand>
        <name>Zn(2+)</name>
        <dbReference type="ChEBI" id="CHEBI:29105"/>
    </ligand>
</feature>
<accession>A3LV83</accession>
<comment type="cofactor">
    <cofactor evidence="9">
        <name>Zn(2+)</name>
        <dbReference type="ChEBI" id="CHEBI:29105"/>
    </cofactor>
    <text evidence="9">Binds 1 zinc ion per subunit.</text>
</comment>
<feature type="binding site" evidence="8">
    <location>
        <begin position="38"/>
        <end position="40"/>
    </location>
    <ligand>
        <name>NAD(+)</name>
        <dbReference type="ChEBI" id="CHEBI:57540"/>
    </ligand>
</feature>
<dbReference type="InterPro" id="IPR029035">
    <property type="entry name" value="DHS-like_NAD/FAD-binding_dom"/>
</dbReference>
<dbReference type="HOGENOM" id="CLU_023643_7_2_1"/>
<dbReference type="KEGG" id="pic:PICST_32025"/>
<keyword evidence="2 6" id="KW-0808">Transferase</keyword>
<organism evidence="14 15">
    <name type="scientific">Scheffersomyces stipitis (strain ATCC 58785 / CBS 6054 / NBRC 10063 / NRRL Y-11545)</name>
    <name type="common">Yeast</name>
    <name type="synonym">Pichia stipitis</name>
    <dbReference type="NCBI Taxonomy" id="322104"/>
    <lineage>
        <taxon>Eukaryota</taxon>
        <taxon>Fungi</taxon>
        <taxon>Dikarya</taxon>
        <taxon>Ascomycota</taxon>
        <taxon>Saccharomycotina</taxon>
        <taxon>Pichiomycetes</taxon>
        <taxon>Debaryomycetaceae</taxon>
        <taxon>Scheffersomyces</taxon>
    </lineage>
</organism>
<keyword evidence="5 6" id="KW-0520">NAD</keyword>
<dbReference type="GO" id="GO:0005721">
    <property type="term" value="C:pericentric heterochromatin"/>
    <property type="evidence" value="ECO:0007669"/>
    <property type="project" value="EnsemblFungi"/>
</dbReference>
<comment type="similarity">
    <text evidence="1 6">Belongs to the sirtuin family. Class I subfamily.</text>
</comment>
<dbReference type="GO" id="GO:0031934">
    <property type="term" value="C:mating-type region heterochromatin"/>
    <property type="evidence" value="ECO:0007669"/>
    <property type="project" value="EnsemblFungi"/>
</dbReference>
<feature type="active site" description="Proton acceptor" evidence="7 10">
    <location>
        <position position="130"/>
    </location>
</feature>
<evidence type="ECO:0000256" key="2">
    <source>
        <dbReference type="ARBA" id="ARBA00022679"/>
    </source>
</evidence>
<dbReference type="PIRSF" id="PIRSF037938">
    <property type="entry name" value="SIR2_euk"/>
    <property type="match status" value="1"/>
</dbReference>
<dbReference type="Gene3D" id="3.40.50.1220">
    <property type="entry name" value="TPP-binding domain"/>
    <property type="match status" value="1"/>
</dbReference>
<dbReference type="RefSeq" id="XP_001384758.1">
    <property type="nucleotide sequence ID" value="XM_001384721.1"/>
</dbReference>
<dbReference type="OrthoDB" id="420264at2759"/>
<dbReference type="GO" id="GO:0033553">
    <property type="term" value="C:rDNA heterochromatin"/>
    <property type="evidence" value="ECO:0007669"/>
    <property type="project" value="EnsemblFungi"/>
</dbReference>
<dbReference type="eggNOG" id="KOG2682">
    <property type="taxonomic scope" value="Eukaryota"/>
</dbReference>
<dbReference type="Pfam" id="PF02146">
    <property type="entry name" value="SIR2"/>
    <property type="match status" value="1"/>
</dbReference>
<dbReference type="PANTHER" id="PTHR11085">
    <property type="entry name" value="NAD-DEPENDENT PROTEIN DEACYLASE SIRTUIN-5, MITOCHONDRIAL-RELATED"/>
    <property type="match status" value="1"/>
</dbReference>
<dbReference type="PANTHER" id="PTHR11085:SF6">
    <property type="entry name" value="NAD-DEPENDENT PROTEIN DEACETYLASE SIRTUIN-2"/>
    <property type="match status" value="1"/>
</dbReference>
<evidence type="ECO:0000259" key="13">
    <source>
        <dbReference type="PROSITE" id="PS50305"/>
    </source>
</evidence>
<dbReference type="STRING" id="322104.A3LV83"/>
<evidence type="ECO:0000313" key="14">
    <source>
        <dbReference type="EMBL" id="ABN66729.1"/>
    </source>
</evidence>
<dbReference type="GO" id="GO:0046970">
    <property type="term" value="F:histone H4K16 deacetylase activity, NAD-dependent"/>
    <property type="evidence" value="ECO:0007669"/>
    <property type="project" value="EnsemblFungi"/>
</dbReference>